<organism evidence="1 2">
    <name type="scientific">Planktomarina temperata RCA23</name>
    <dbReference type="NCBI Taxonomy" id="666509"/>
    <lineage>
        <taxon>Bacteria</taxon>
        <taxon>Pseudomonadati</taxon>
        <taxon>Pseudomonadota</taxon>
        <taxon>Alphaproteobacteria</taxon>
        <taxon>Rhodobacterales</taxon>
        <taxon>Paracoccaceae</taxon>
        <taxon>Planktomarina</taxon>
    </lineage>
</organism>
<protein>
    <recommendedName>
        <fullName evidence="3">Protein ImuA</fullName>
    </recommendedName>
</protein>
<evidence type="ECO:0008006" key="3">
    <source>
        <dbReference type="Google" id="ProtNLM"/>
    </source>
</evidence>
<gene>
    <name evidence="1" type="ORF">RCA23_c22150</name>
</gene>
<evidence type="ECO:0000313" key="1">
    <source>
        <dbReference type="EMBL" id="AII87739.1"/>
    </source>
</evidence>
<dbReference type="AlphaFoldDB" id="A0AAN0RKL6"/>
<dbReference type="EMBL" id="CP003984">
    <property type="protein sequence ID" value="AII87739.1"/>
    <property type="molecule type" value="Genomic_DNA"/>
</dbReference>
<proteinExistence type="predicted"/>
<sequence>MTPYAPNLISSVGRPKAALLELWPGISLTLARAHEACGQFRRSFAMMVAQNTQGPVFWVAPEWSTDRLHAEGVIPFFSPGRLTFVSPKRAEDILWCVEEILRSSAVPLVVADLPGLPALTPVRRLHLAAETGAREGGCAPLALLLTPGTGGAPGIESRWHMGPIPQAGMDHWQLTRIRSRSAPPRRWHVARHEGRYRLTSATQPPQV</sequence>
<evidence type="ECO:0000313" key="2">
    <source>
        <dbReference type="Proteomes" id="UP000028680"/>
    </source>
</evidence>
<keyword evidence="2" id="KW-1185">Reference proteome</keyword>
<name>A0AAN0RKL6_9RHOB</name>
<dbReference type="InterPro" id="IPR027417">
    <property type="entry name" value="P-loop_NTPase"/>
</dbReference>
<dbReference type="KEGG" id="ptp:RCA23_c22150"/>
<dbReference type="RefSeq" id="WP_052377149.1">
    <property type="nucleotide sequence ID" value="NZ_CP003984.1"/>
</dbReference>
<dbReference type="SUPFAM" id="SSF52540">
    <property type="entry name" value="P-loop containing nucleoside triphosphate hydrolases"/>
    <property type="match status" value="1"/>
</dbReference>
<accession>A0AAN0RKL6</accession>
<reference evidence="1 2" key="1">
    <citation type="journal article" date="2014" name="ISME J.">
        <title>Adaptation of an abundant Roseobacter RCA organism to pelagic systems revealed by genomic and transcriptomic analyses.</title>
        <authorList>
            <person name="Voget S."/>
            <person name="Wemheuer B."/>
            <person name="Brinkhoff T."/>
            <person name="Vollmers J."/>
            <person name="Dietrich S."/>
            <person name="Giebel H.A."/>
            <person name="Beardsley C."/>
            <person name="Sardemann C."/>
            <person name="Bakenhus I."/>
            <person name="Billerbeck S."/>
            <person name="Daniel R."/>
            <person name="Simon M."/>
        </authorList>
    </citation>
    <scope>NUCLEOTIDE SEQUENCE [LARGE SCALE GENOMIC DNA]</scope>
    <source>
        <strain evidence="1 2">RCA23</strain>
    </source>
</reference>
<dbReference type="Proteomes" id="UP000028680">
    <property type="component" value="Chromosome"/>
</dbReference>
<dbReference type="Gene3D" id="3.40.50.300">
    <property type="entry name" value="P-loop containing nucleotide triphosphate hydrolases"/>
    <property type="match status" value="1"/>
</dbReference>